<feature type="domain" description="Glycosyltransferase 2-like" evidence="1">
    <location>
        <begin position="12"/>
        <end position="137"/>
    </location>
</feature>
<dbReference type="InterPro" id="IPR001173">
    <property type="entry name" value="Glyco_trans_2-like"/>
</dbReference>
<dbReference type="RefSeq" id="WP_132690142.1">
    <property type="nucleotide sequence ID" value="NZ_SMFT01000002.1"/>
</dbReference>
<dbReference type="InterPro" id="IPR029044">
    <property type="entry name" value="Nucleotide-diphossugar_trans"/>
</dbReference>
<proteinExistence type="predicted"/>
<accession>A0A4R1FXT9</accession>
<keyword evidence="2" id="KW-0808">Transferase</keyword>
<dbReference type="OrthoDB" id="848759at2"/>
<protein>
    <submittedName>
        <fullName evidence="2">Glycosyl transferase family 2</fullName>
    </submittedName>
</protein>
<sequence>MINNRESSKVTLVITSAGRFDLLAKTLQSFFHYNHYPLAKIIIIEDSGGGEKALRQLISQYDQYPIQLIINPQRLGQMRSIDRAYAEVTTPYIFHCEDDWLFSQSGFIERSLALLEQDPKVLLVGMRDKQDYPQDFFLEEDYISPQGEHFYQVRKEVFTFNPGLRRKADMDLFGDYAKLIGQPLEDVLSDFYYQRNFISVFFKQPMVAHLGDKRRVHFSQHKMNSRLNLILDQGIKKVKIKLKKWLGKNR</sequence>
<organism evidence="2 3">
    <name type="scientific">Volucribacter psittacicida</name>
    <dbReference type="NCBI Taxonomy" id="203482"/>
    <lineage>
        <taxon>Bacteria</taxon>
        <taxon>Pseudomonadati</taxon>
        <taxon>Pseudomonadota</taxon>
        <taxon>Gammaproteobacteria</taxon>
        <taxon>Pasteurellales</taxon>
        <taxon>Pasteurellaceae</taxon>
        <taxon>Volucribacter</taxon>
    </lineage>
</organism>
<dbReference type="AlphaFoldDB" id="A0A4R1FXT9"/>
<comment type="caution">
    <text evidence="2">The sequence shown here is derived from an EMBL/GenBank/DDBJ whole genome shotgun (WGS) entry which is preliminary data.</text>
</comment>
<dbReference type="Gene3D" id="3.90.550.10">
    <property type="entry name" value="Spore Coat Polysaccharide Biosynthesis Protein SpsA, Chain A"/>
    <property type="match status" value="1"/>
</dbReference>
<dbReference type="Proteomes" id="UP000294702">
    <property type="component" value="Unassembled WGS sequence"/>
</dbReference>
<dbReference type="EMBL" id="SMFT01000002">
    <property type="protein sequence ID" value="TCJ98622.1"/>
    <property type="molecule type" value="Genomic_DNA"/>
</dbReference>
<dbReference type="Pfam" id="PF00535">
    <property type="entry name" value="Glycos_transf_2"/>
    <property type="match status" value="1"/>
</dbReference>
<name>A0A4R1FXT9_9PAST</name>
<gene>
    <name evidence="2" type="ORF">EV694_1035</name>
</gene>
<keyword evidence="3" id="KW-1185">Reference proteome</keyword>
<evidence type="ECO:0000259" key="1">
    <source>
        <dbReference type="Pfam" id="PF00535"/>
    </source>
</evidence>
<evidence type="ECO:0000313" key="2">
    <source>
        <dbReference type="EMBL" id="TCJ98622.1"/>
    </source>
</evidence>
<dbReference type="SUPFAM" id="SSF53448">
    <property type="entry name" value="Nucleotide-diphospho-sugar transferases"/>
    <property type="match status" value="1"/>
</dbReference>
<dbReference type="GO" id="GO:0016740">
    <property type="term" value="F:transferase activity"/>
    <property type="evidence" value="ECO:0007669"/>
    <property type="project" value="UniProtKB-KW"/>
</dbReference>
<reference evidence="2 3" key="1">
    <citation type="submission" date="2019-03" db="EMBL/GenBank/DDBJ databases">
        <title>Genomic Encyclopedia of Type Strains, Phase IV (KMG-IV): sequencing the most valuable type-strain genomes for metagenomic binning, comparative biology and taxonomic classification.</title>
        <authorList>
            <person name="Goeker M."/>
        </authorList>
    </citation>
    <scope>NUCLEOTIDE SEQUENCE [LARGE SCALE GENOMIC DNA]</scope>
    <source>
        <strain evidence="2 3">DSM 15534</strain>
    </source>
</reference>
<evidence type="ECO:0000313" key="3">
    <source>
        <dbReference type="Proteomes" id="UP000294702"/>
    </source>
</evidence>